<dbReference type="InterPro" id="IPR058245">
    <property type="entry name" value="NreC/VraR/RcsB-like_REC"/>
</dbReference>
<dbReference type="PANTHER" id="PTHR43214:SF24">
    <property type="entry name" value="TRANSCRIPTIONAL REGULATORY PROTEIN NARL-RELATED"/>
    <property type="match status" value="1"/>
</dbReference>
<gene>
    <name evidence="8" type="ORF">EV192_10735</name>
</gene>
<dbReference type="InterPro" id="IPR000792">
    <property type="entry name" value="Tscrpt_reg_LuxR_C"/>
</dbReference>
<evidence type="ECO:0000256" key="2">
    <source>
        <dbReference type="ARBA" id="ARBA00023015"/>
    </source>
</evidence>
<keyword evidence="4" id="KW-0804">Transcription</keyword>
<dbReference type="PRINTS" id="PR00038">
    <property type="entry name" value="HTHLUXR"/>
</dbReference>
<feature type="domain" description="HTH luxR-type" evidence="6">
    <location>
        <begin position="151"/>
        <end position="216"/>
    </location>
</feature>
<dbReference type="PROSITE" id="PS50043">
    <property type="entry name" value="HTH_LUXR_2"/>
    <property type="match status" value="1"/>
</dbReference>
<keyword evidence="9" id="KW-1185">Reference proteome</keyword>
<dbReference type="Pfam" id="PF00072">
    <property type="entry name" value="Response_reg"/>
    <property type="match status" value="1"/>
</dbReference>
<name>A0A4R2JA32_9PSEU</name>
<organism evidence="8 9">
    <name type="scientific">Actinocrispum wychmicini</name>
    <dbReference type="NCBI Taxonomy" id="1213861"/>
    <lineage>
        <taxon>Bacteria</taxon>
        <taxon>Bacillati</taxon>
        <taxon>Actinomycetota</taxon>
        <taxon>Actinomycetes</taxon>
        <taxon>Pseudonocardiales</taxon>
        <taxon>Pseudonocardiaceae</taxon>
        <taxon>Actinocrispum</taxon>
    </lineage>
</organism>
<dbReference type="EMBL" id="SLWS01000007">
    <property type="protein sequence ID" value="TCO55614.1"/>
    <property type="molecule type" value="Genomic_DNA"/>
</dbReference>
<evidence type="ECO:0000313" key="9">
    <source>
        <dbReference type="Proteomes" id="UP000295680"/>
    </source>
</evidence>
<evidence type="ECO:0000256" key="3">
    <source>
        <dbReference type="ARBA" id="ARBA00023125"/>
    </source>
</evidence>
<evidence type="ECO:0000256" key="4">
    <source>
        <dbReference type="ARBA" id="ARBA00023163"/>
    </source>
</evidence>
<dbReference type="CDD" id="cd17535">
    <property type="entry name" value="REC_NarL-like"/>
    <property type="match status" value="1"/>
</dbReference>
<dbReference type="InterPro" id="IPR001789">
    <property type="entry name" value="Sig_transdc_resp-reg_receiver"/>
</dbReference>
<evidence type="ECO:0000259" key="6">
    <source>
        <dbReference type="PROSITE" id="PS50043"/>
    </source>
</evidence>
<keyword evidence="2" id="KW-0805">Transcription regulation</keyword>
<dbReference type="Proteomes" id="UP000295680">
    <property type="component" value="Unassembled WGS sequence"/>
</dbReference>
<dbReference type="OrthoDB" id="4116209at2"/>
<dbReference type="GO" id="GO:0003677">
    <property type="term" value="F:DNA binding"/>
    <property type="evidence" value="ECO:0007669"/>
    <property type="project" value="UniProtKB-KW"/>
</dbReference>
<keyword evidence="1" id="KW-0597">Phosphoprotein</keyword>
<evidence type="ECO:0000259" key="7">
    <source>
        <dbReference type="PROSITE" id="PS50110"/>
    </source>
</evidence>
<feature type="domain" description="Response regulatory" evidence="7">
    <location>
        <begin position="4"/>
        <end position="122"/>
    </location>
</feature>
<dbReference type="PROSITE" id="PS00622">
    <property type="entry name" value="HTH_LUXR_1"/>
    <property type="match status" value="1"/>
</dbReference>
<dbReference type="PROSITE" id="PS50110">
    <property type="entry name" value="RESPONSE_REGULATORY"/>
    <property type="match status" value="1"/>
</dbReference>
<sequence length="221" mass="24360">MPLRVLVCDRLPIIRDGLCTLLEAEPDIEVVDAADSGIQAIMTVRAKHPDVVLTGLDLRGISGLEMVDRLAREPLNPKPRFVVLAMSDNDEVIDRVLHANVNGLLVKEATRAELSSAVRAAAQGQTMLAPQVAQRLVDRFRRLDAAPDQGLRPALAELTPREREVLASIARGMSAEEVAHELTIGVTTVRTHLYRLRTKLHLRDRAQLVSFAYRAGLMRTA</sequence>
<dbReference type="PANTHER" id="PTHR43214">
    <property type="entry name" value="TWO-COMPONENT RESPONSE REGULATOR"/>
    <property type="match status" value="1"/>
</dbReference>
<keyword evidence="3 8" id="KW-0238">DNA-binding</keyword>
<dbReference type="AlphaFoldDB" id="A0A4R2JA32"/>
<dbReference type="GO" id="GO:0000160">
    <property type="term" value="P:phosphorelay signal transduction system"/>
    <property type="evidence" value="ECO:0007669"/>
    <property type="project" value="InterPro"/>
</dbReference>
<evidence type="ECO:0000313" key="8">
    <source>
        <dbReference type="EMBL" id="TCO55614.1"/>
    </source>
</evidence>
<dbReference type="Pfam" id="PF00196">
    <property type="entry name" value="GerE"/>
    <property type="match status" value="1"/>
</dbReference>
<evidence type="ECO:0000256" key="5">
    <source>
        <dbReference type="PROSITE-ProRule" id="PRU00169"/>
    </source>
</evidence>
<dbReference type="SMART" id="SM00448">
    <property type="entry name" value="REC"/>
    <property type="match status" value="1"/>
</dbReference>
<dbReference type="SUPFAM" id="SSF46894">
    <property type="entry name" value="C-terminal effector domain of the bipartite response regulators"/>
    <property type="match status" value="1"/>
</dbReference>
<dbReference type="RefSeq" id="WP_132121615.1">
    <property type="nucleotide sequence ID" value="NZ_SLWS01000007.1"/>
</dbReference>
<dbReference type="InterPro" id="IPR039420">
    <property type="entry name" value="WalR-like"/>
</dbReference>
<dbReference type="SUPFAM" id="SSF52172">
    <property type="entry name" value="CheY-like"/>
    <property type="match status" value="1"/>
</dbReference>
<comment type="caution">
    <text evidence="5">Lacks conserved residue(s) required for the propagation of feature annotation.</text>
</comment>
<dbReference type="InterPro" id="IPR011006">
    <property type="entry name" value="CheY-like_superfamily"/>
</dbReference>
<dbReference type="GO" id="GO:0006355">
    <property type="term" value="P:regulation of DNA-templated transcription"/>
    <property type="evidence" value="ECO:0007669"/>
    <property type="project" value="InterPro"/>
</dbReference>
<comment type="caution">
    <text evidence="8">The sequence shown here is derived from an EMBL/GenBank/DDBJ whole genome shotgun (WGS) entry which is preliminary data.</text>
</comment>
<dbReference type="InterPro" id="IPR016032">
    <property type="entry name" value="Sig_transdc_resp-reg_C-effctor"/>
</dbReference>
<proteinExistence type="predicted"/>
<evidence type="ECO:0000256" key="1">
    <source>
        <dbReference type="ARBA" id="ARBA00022553"/>
    </source>
</evidence>
<dbReference type="CDD" id="cd06170">
    <property type="entry name" value="LuxR_C_like"/>
    <property type="match status" value="1"/>
</dbReference>
<accession>A0A4R2JA32</accession>
<dbReference type="Gene3D" id="3.40.50.2300">
    <property type="match status" value="1"/>
</dbReference>
<dbReference type="SMART" id="SM00421">
    <property type="entry name" value="HTH_LUXR"/>
    <property type="match status" value="1"/>
</dbReference>
<protein>
    <submittedName>
        <fullName evidence="8">DNA-binding NarL/FixJ family response regulator</fullName>
    </submittedName>
</protein>
<reference evidence="8 9" key="1">
    <citation type="submission" date="2019-03" db="EMBL/GenBank/DDBJ databases">
        <title>Genomic Encyclopedia of Type Strains, Phase IV (KMG-IV): sequencing the most valuable type-strain genomes for metagenomic binning, comparative biology and taxonomic classification.</title>
        <authorList>
            <person name="Goeker M."/>
        </authorList>
    </citation>
    <scope>NUCLEOTIDE SEQUENCE [LARGE SCALE GENOMIC DNA]</scope>
    <source>
        <strain evidence="8 9">DSM 45934</strain>
    </source>
</reference>